<keyword evidence="2" id="KW-1185">Reference proteome</keyword>
<dbReference type="RefSeq" id="WP_110271490.1">
    <property type="nucleotide sequence ID" value="NZ_CP029289.2"/>
</dbReference>
<evidence type="ECO:0000313" key="2">
    <source>
        <dbReference type="Proteomes" id="UP000248044"/>
    </source>
</evidence>
<accession>A0A2U9IHU3</accession>
<sequence length="180" mass="20639">MSLECFLAWTELLENIEKTNPEKKNDPPPSGPFFDDFKVGMKFKSKIGRTITDVDNIWFTLLTNNNNQIHFNKDYVEKFYSEKPFEGKLVVNGFLTLAIAAGLLIEYTSSMGFMLGIDNVKFVHPVFPGDTLYSEAEVIEVRESKSMPQYGIIKIRTEGYNQKGEKVIEFDRAFMVPKKT</sequence>
<dbReference type="EMBL" id="CP029289">
    <property type="protein sequence ID" value="AWR95612.1"/>
    <property type="molecule type" value="Genomic_DNA"/>
</dbReference>
<dbReference type="GO" id="GO:0016829">
    <property type="term" value="F:lyase activity"/>
    <property type="evidence" value="ECO:0007669"/>
    <property type="project" value="InterPro"/>
</dbReference>
<organism evidence="1 2">
    <name type="scientific">Acidianus brierleyi</name>
    <dbReference type="NCBI Taxonomy" id="41673"/>
    <lineage>
        <taxon>Archaea</taxon>
        <taxon>Thermoproteota</taxon>
        <taxon>Thermoprotei</taxon>
        <taxon>Sulfolobales</taxon>
        <taxon>Sulfolobaceae</taxon>
        <taxon>Acidianus</taxon>
    </lineage>
</organism>
<dbReference type="PANTHER" id="PTHR43664">
    <property type="entry name" value="MONOAMINE OXIDASE-RELATED"/>
    <property type="match status" value="1"/>
</dbReference>
<gene>
    <name evidence="1" type="ORF">DFR85_14460</name>
</gene>
<dbReference type="SUPFAM" id="SSF54637">
    <property type="entry name" value="Thioesterase/thiol ester dehydrase-isomerase"/>
    <property type="match status" value="1"/>
</dbReference>
<dbReference type="OrthoDB" id="209979at2157"/>
<protein>
    <submittedName>
        <fullName evidence="1">Dehydratase</fullName>
    </submittedName>
</protein>
<dbReference type="Gene3D" id="3.10.129.10">
    <property type="entry name" value="Hotdog Thioesterase"/>
    <property type="match status" value="1"/>
</dbReference>
<dbReference type="AlphaFoldDB" id="A0A2U9IHU3"/>
<dbReference type="GeneID" id="36833382"/>
<dbReference type="CDD" id="cd03451">
    <property type="entry name" value="FkbR2"/>
    <property type="match status" value="1"/>
</dbReference>
<dbReference type="PANTHER" id="PTHR43664:SF1">
    <property type="entry name" value="BETA-METHYLMALYL-COA DEHYDRATASE"/>
    <property type="match status" value="1"/>
</dbReference>
<dbReference type="InterPro" id="IPR029069">
    <property type="entry name" value="HotDog_dom_sf"/>
</dbReference>
<dbReference type="InterPro" id="IPR048274">
    <property type="entry name" value="MC_hydratase"/>
</dbReference>
<proteinExistence type="predicted"/>
<dbReference type="Pfam" id="PF19315">
    <property type="entry name" value="MC_hydratase"/>
    <property type="match status" value="1"/>
</dbReference>
<dbReference type="InterPro" id="IPR052342">
    <property type="entry name" value="MCH/BMMD"/>
</dbReference>
<name>A0A2U9IHU3_9CREN</name>
<evidence type="ECO:0000313" key="1">
    <source>
        <dbReference type="EMBL" id="AWR95612.1"/>
    </source>
</evidence>
<reference evidence="1 2" key="1">
    <citation type="submission" date="2018-05" db="EMBL/GenBank/DDBJ databases">
        <title>Complete Genome Sequences of Extremely Thermoacidophilic, Metal-Mobilizing Type-Strain Members of the Archaeal Family Sulfolobaceae: Acidianus brierleyi DSM-1651T, Acidianus sulfidivorans DSM-18786T, Metallosphaera hakonensis DSM-7519T, and Metallosphaera prunae DSM-10039T.</title>
        <authorList>
            <person name="Counts J.A."/>
            <person name="Kelly R.M."/>
        </authorList>
    </citation>
    <scope>NUCLEOTIDE SEQUENCE [LARGE SCALE GENOMIC DNA]</scope>
    <source>
        <strain evidence="1 2">DSM 1651</strain>
    </source>
</reference>
<dbReference type="Proteomes" id="UP000248044">
    <property type="component" value="Chromosome"/>
</dbReference>
<dbReference type="KEGG" id="abri:DFR85_14460"/>